<evidence type="ECO:0000256" key="6">
    <source>
        <dbReference type="ARBA" id="ARBA00022692"/>
    </source>
</evidence>
<keyword evidence="9 12" id="KW-0406">Ion transport</keyword>
<keyword evidence="5 12" id="KW-0138">CF(0)</keyword>
<evidence type="ECO:0000256" key="1">
    <source>
        <dbReference type="ARBA" id="ARBA00004304"/>
    </source>
</evidence>
<keyword evidence="8 13" id="KW-1133">Transmembrane helix</keyword>
<organism evidence="14">
    <name type="scientific">Bicellonychia lividipennis</name>
    <dbReference type="NCBI Taxonomy" id="1176499"/>
    <lineage>
        <taxon>Eukaryota</taxon>
        <taxon>Metazoa</taxon>
        <taxon>Ecdysozoa</taxon>
        <taxon>Arthropoda</taxon>
        <taxon>Hexapoda</taxon>
        <taxon>Insecta</taxon>
        <taxon>Pterygota</taxon>
        <taxon>Neoptera</taxon>
        <taxon>Endopterygota</taxon>
        <taxon>Coleoptera</taxon>
        <taxon>Polyphaga</taxon>
        <taxon>Elateriformia</taxon>
        <taxon>Elateroidea</taxon>
        <taxon>Lampyridae</taxon>
        <taxon>Photurinae</taxon>
        <taxon>Bicellonychia</taxon>
    </lineage>
</organism>
<evidence type="ECO:0000256" key="11">
    <source>
        <dbReference type="ARBA" id="ARBA00023136"/>
    </source>
</evidence>
<dbReference type="RefSeq" id="YP_009251341.1">
    <property type="nucleotide sequence ID" value="NC_030060.1"/>
</dbReference>
<comment type="subcellular location">
    <subcellularLocation>
        <location evidence="1 12">Mitochondrion membrane</location>
        <topology evidence="1 12">Single-pass membrane protein</topology>
    </subcellularLocation>
</comment>
<dbReference type="CTD" id="4509"/>
<feature type="transmembrane region" description="Helical" evidence="13">
    <location>
        <begin position="12"/>
        <end position="30"/>
    </location>
</feature>
<name>A0A161ANY2_9COLE</name>
<sequence>MPQMAPMNWLYLFILFIMILLMINSMIYFFKTYKNNFMIQKKNIELKWKW</sequence>
<protein>
    <recommendedName>
        <fullName evidence="12">ATP synthase complex subunit 8</fullName>
    </recommendedName>
</protein>
<evidence type="ECO:0000256" key="13">
    <source>
        <dbReference type="SAM" id="Phobius"/>
    </source>
</evidence>
<dbReference type="GO" id="GO:0015986">
    <property type="term" value="P:proton motive force-driven ATP synthesis"/>
    <property type="evidence" value="ECO:0007669"/>
    <property type="project" value="InterPro"/>
</dbReference>
<dbReference type="InterPro" id="IPR001421">
    <property type="entry name" value="ATP8_metazoa"/>
</dbReference>
<evidence type="ECO:0000256" key="4">
    <source>
        <dbReference type="ARBA" id="ARBA00022448"/>
    </source>
</evidence>
<evidence type="ECO:0000256" key="2">
    <source>
        <dbReference type="ARBA" id="ARBA00008892"/>
    </source>
</evidence>
<evidence type="ECO:0000256" key="5">
    <source>
        <dbReference type="ARBA" id="ARBA00022547"/>
    </source>
</evidence>
<evidence type="ECO:0000313" key="14">
    <source>
        <dbReference type="EMBL" id="AIQ80138.1"/>
    </source>
</evidence>
<evidence type="ECO:0000256" key="10">
    <source>
        <dbReference type="ARBA" id="ARBA00023128"/>
    </source>
</evidence>
<accession>A0A161ANY2</accession>
<gene>
    <name evidence="14" type="primary">ATP8</name>
</gene>
<evidence type="ECO:0000256" key="9">
    <source>
        <dbReference type="ARBA" id="ARBA00023065"/>
    </source>
</evidence>
<geneLocation type="mitochondrion" evidence="14"/>
<evidence type="ECO:0000256" key="3">
    <source>
        <dbReference type="ARBA" id="ARBA00011291"/>
    </source>
</evidence>
<evidence type="ECO:0000256" key="12">
    <source>
        <dbReference type="RuleBase" id="RU003661"/>
    </source>
</evidence>
<dbReference type="GO" id="GO:0031966">
    <property type="term" value="C:mitochondrial membrane"/>
    <property type="evidence" value="ECO:0007669"/>
    <property type="project" value="UniProtKB-SubCell"/>
</dbReference>
<comment type="subunit">
    <text evidence="3">F-type ATPases have 2 components, CF(1) - the catalytic core - and CF(0) - the membrane proton channel.</text>
</comment>
<proteinExistence type="inferred from homology"/>
<dbReference type="Pfam" id="PF00895">
    <property type="entry name" value="ATP-synt_8"/>
    <property type="match status" value="1"/>
</dbReference>
<comment type="similarity">
    <text evidence="2 12">Belongs to the ATPase protein 8 family.</text>
</comment>
<dbReference type="AlphaFoldDB" id="A0A161ANY2"/>
<keyword evidence="4 12" id="KW-0813">Transport</keyword>
<keyword evidence="10 12" id="KW-0496">Mitochondrion</keyword>
<evidence type="ECO:0000256" key="7">
    <source>
        <dbReference type="ARBA" id="ARBA00022781"/>
    </source>
</evidence>
<dbReference type="EMBL" id="KJ922151">
    <property type="protein sequence ID" value="AIQ80138.1"/>
    <property type="molecule type" value="Genomic_DNA"/>
</dbReference>
<keyword evidence="11 13" id="KW-0472">Membrane</keyword>
<dbReference type="GO" id="GO:0045259">
    <property type="term" value="C:proton-transporting ATP synthase complex"/>
    <property type="evidence" value="ECO:0007669"/>
    <property type="project" value="UniProtKB-KW"/>
</dbReference>
<keyword evidence="6 12" id="KW-0812">Transmembrane</keyword>
<dbReference type="GO" id="GO:0015078">
    <property type="term" value="F:proton transmembrane transporter activity"/>
    <property type="evidence" value="ECO:0007669"/>
    <property type="project" value="InterPro"/>
</dbReference>
<keyword evidence="7 12" id="KW-0375">Hydrogen ion transport</keyword>
<reference evidence="14" key="1">
    <citation type="journal article" date="2016" name="Gene">
        <title>Organization and comparative analysis of the mitochondrial genomes of bioluminescent Elateroidea (Coleoptera: Polyphaga).</title>
        <authorList>
            <person name="Amaral D.T."/>
            <person name="Mitani Y."/>
            <person name="Ohmiya Y."/>
            <person name="Viviani V.R."/>
        </authorList>
    </citation>
    <scope>NUCLEOTIDE SEQUENCE</scope>
</reference>
<dbReference type="GeneID" id="27439452"/>
<evidence type="ECO:0000256" key="8">
    <source>
        <dbReference type="ARBA" id="ARBA00022989"/>
    </source>
</evidence>